<organism evidence="2 3">
    <name type="scientific">Sphaeroforma arctica JP610</name>
    <dbReference type="NCBI Taxonomy" id="667725"/>
    <lineage>
        <taxon>Eukaryota</taxon>
        <taxon>Ichthyosporea</taxon>
        <taxon>Ichthyophonida</taxon>
        <taxon>Sphaeroforma</taxon>
    </lineage>
</organism>
<protein>
    <submittedName>
        <fullName evidence="2">Uncharacterized protein</fullName>
    </submittedName>
</protein>
<evidence type="ECO:0000313" key="3">
    <source>
        <dbReference type="Proteomes" id="UP000054560"/>
    </source>
</evidence>
<proteinExistence type="predicted"/>
<feature type="region of interest" description="Disordered" evidence="1">
    <location>
        <begin position="1"/>
        <end position="41"/>
    </location>
</feature>
<sequence length="77" mass="8696">MVKRNTSHVPPEQPPVDHHAGRRHKTTNPNTKNTAAHKENRELKVQLNAHVAATQKVILNLALELEKLNPKLQDAEK</sequence>
<dbReference type="RefSeq" id="XP_014151275.1">
    <property type="nucleotide sequence ID" value="XM_014295800.1"/>
</dbReference>
<evidence type="ECO:0000313" key="2">
    <source>
        <dbReference type="EMBL" id="KNC77373.1"/>
    </source>
</evidence>
<dbReference type="GeneID" id="25910669"/>
<dbReference type="AlphaFoldDB" id="A0A0L0FMU4"/>
<name>A0A0L0FMU4_9EUKA</name>
<gene>
    <name evidence="2" type="ORF">SARC_10165</name>
</gene>
<evidence type="ECO:0000256" key="1">
    <source>
        <dbReference type="SAM" id="MobiDB-lite"/>
    </source>
</evidence>
<accession>A0A0L0FMU4</accession>
<dbReference type="Proteomes" id="UP000054560">
    <property type="component" value="Unassembled WGS sequence"/>
</dbReference>
<dbReference type="EMBL" id="KQ242753">
    <property type="protein sequence ID" value="KNC77373.1"/>
    <property type="molecule type" value="Genomic_DNA"/>
</dbReference>
<reference evidence="2 3" key="1">
    <citation type="submission" date="2011-02" db="EMBL/GenBank/DDBJ databases">
        <title>The Genome Sequence of Sphaeroforma arctica JP610.</title>
        <authorList>
            <consortium name="The Broad Institute Genome Sequencing Platform"/>
            <person name="Russ C."/>
            <person name="Cuomo C."/>
            <person name="Young S.K."/>
            <person name="Zeng Q."/>
            <person name="Gargeya S."/>
            <person name="Alvarado L."/>
            <person name="Berlin A."/>
            <person name="Chapman S.B."/>
            <person name="Chen Z."/>
            <person name="Freedman E."/>
            <person name="Gellesch M."/>
            <person name="Goldberg J."/>
            <person name="Griggs A."/>
            <person name="Gujja S."/>
            <person name="Heilman E."/>
            <person name="Heiman D."/>
            <person name="Howarth C."/>
            <person name="Mehta T."/>
            <person name="Neiman D."/>
            <person name="Pearson M."/>
            <person name="Roberts A."/>
            <person name="Saif S."/>
            <person name="Shea T."/>
            <person name="Shenoy N."/>
            <person name="Sisk P."/>
            <person name="Stolte C."/>
            <person name="Sykes S."/>
            <person name="White J."/>
            <person name="Yandava C."/>
            <person name="Burger G."/>
            <person name="Gray M.W."/>
            <person name="Holland P.W.H."/>
            <person name="King N."/>
            <person name="Lang F.B.F."/>
            <person name="Roger A.J."/>
            <person name="Ruiz-Trillo I."/>
            <person name="Haas B."/>
            <person name="Nusbaum C."/>
            <person name="Birren B."/>
        </authorList>
    </citation>
    <scope>NUCLEOTIDE SEQUENCE [LARGE SCALE GENOMIC DNA]</scope>
    <source>
        <strain evidence="2 3">JP610</strain>
    </source>
</reference>
<keyword evidence="3" id="KW-1185">Reference proteome</keyword>